<organism evidence="1 2">
    <name type="scientific">Lupinus luteus</name>
    <name type="common">European yellow lupine</name>
    <dbReference type="NCBI Taxonomy" id="3873"/>
    <lineage>
        <taxon>Eukaryota</taxon>
        <taxon>Viridiplantae</taxon>
        <taxon>Streptophyta</taxon>
        <taxon>Embryophyta</taxon>
        <taxon>Tracheophyta</taxon>
        <taxon>Spermatophyta</taxon>
        <taxon>Magnoliopsida</taxon>
        <taxon>eudicotyledons</taxon>
        <taxon>Gunneridae</taxon>
        <taxon>Pentapetalae</taxon>
        <taxon>rosids</taxon>
        <taxon>fabids</taxon>
        <taxon>Fabales</taxon>
        <taxon>Fabaceae</taxon>
        <taxon>Papilionoideae</taxon>
        <taxon>50 kb inversion clade</taxon>
        <taxon>genistoids sensu lato</taxon>
        <taxon>core genistoids</taxon>
        <taxon>Genisteae</taxon>
        <taxon>Lupinus</taxon>
    </lineage>
</organism>
<gene>
    <name evidence="1" type="ORF">LLUT_LOCUS31075</name>
</gene>
<accession>A0AAV1Y883</accession>
<dbReference type="Proteomes" id="UP001497480">
    <property type="component" value="Unassembled WGS sequence"/>
</dbReference>
<dbReference type="AlphaFoldDB" id="A0AAV1Y883"/>
<dbReference type="EMBL" id="CAXHTB010000022">
    <property type="protein sequence ID" value="CAL0330015.1"/>
    <property type="molecule type" value="Genomic_DNA"/>
</dbReference>
<reference evidence="1 2" key="1">
    <citation type="submission" date="2024-03" db="EMBL/GenBank/DDBJ databases">
        <authorList>
            <person name="Martinez-Hernandez J."/>
        </authorList>
    </citation>
    <scope>NUCLEOTIDE SEQUENCE [LARGE SCALE GENOMIC DNA]</scope>
</reference>
<sequence length="141" mass="16185">MKHRRPLRQTPFCPPPSDAKRKEVISHMYRGETSLLGHKNSFEGRKLIVRRAKKLLNMSSEPLFEKKLTRFEKKMEEKLICEERKTEGPQPSSTNLNKGASFPSSVLLKLAFHHPSLLPQCSLLPPPSCFLDEVETILKSF</sequence>
<comment type="caution">
    <text evidence="1">The sequence shown here is derived from an EMBL/GenBank/DDBJ whole genome shotgun (WGS) entry which is preliminary data.</text>
</comment>
<keyword evidence="2" id="KW-1185">Reference proteome</keyword>
<evidence type="ECO:0000313" key="1">
    <source>
        <dbReference type="EMBL" id="CAL0330015.1"/>
    </source>
</evidence>
<evidence type="ECO:0000313" key="2">
    <source>
        <dbReference type="Proteomes" id="UP001497480"/>
    </source>
</evidence>
<protein>
    <submittedName>
        <fullName evidence="1">Uncharacterized protein</fullName>
    </submittedName>
</protein>
<proteinExistence type="predicted"/>
<name>A0AAV1Y883_LUPLU</name>